<proteinExistence type="predicted"/>
<feature type="domain" description="Protein kinase" evidence="1">
    <location>
        <begin position="706"/>
        <end position="1028"/>
    </location>
</feature>
<dbReference type="AlphaFoldDB" id="A0A3D8QGA8"/>
<feature type="domain" description="Protein kinase" evidence="1">
    <location>
        <begin position="218"/>
        <end position="529"/>
    </location>
</feature>
<evidence type="ECO:0000259" key="1">
    <source>
        <dbReference type="PROSITE" id="PS50011"/>
    </source>
</evidence>
<dbReference type="STRING" id="1849047.A0A3D8QGA8"/>
<comment type="caution">
    <text evidence="2">The sequence shown here is derived from an EMBL/GenBank/DDBJ whole genome shotgun (WGS) entry which is preliminary data.</text>
</comment>
<dbReference type="SUPFAM" id="SSF56112">
    <property type="entry name" value="Protein kinase-like (PK-like)"/>
    <property type="match status" value="2"/>
</dbReference>
<organism evidence="2 3">
    <name type="scientific">Coleophoma cylindrospora</name>
    <dbReference type="NCBI Taxonomy" id="1849047"/>
    <lineage>
        <taxon>Eukaryota</taxon>
        <taxon>Fungi</taxon>
        <taxon>Dikarya</taxon>
        <taxon>Ascomycota</taxon>
        <taxon>Pezizomycotina</taxon>
        <taxon>Leotiomycetes</taxon>
        <taxon>Helotiales</taxon>
        <taxon>Dermateaceae</taxon>
        <taxon>Coleophoma</taxon>
    </lineage>
</organism>
<dbReference type="SMART" id="SM00220">
    <property type="entry name" value="S_TKc"/>
    <property type="match status" value="1"/>
</dbReference>
<dbReference type="CDD" id="cd00180">
    <property type="entry name" value="PKc"/>
    <property type="match status" value="1"/>
</dbReference>
<dbReference type="PANTHER" id="PTHR37542">
    <property type="entry name" value="HELO DOMAIN-CONTAINING PROTEIN-RELATED"/>
    <property type="match status" value="1"/>
</dbReference>
<dbReference type="Gene3D" id="1.10.510.10">
    <property type="entry name" value="Transferase(Phosphotransferase) domain 1"/>
    <property type="match status" value="2"/>
</dbReference>
<dbReference type="Pfam" id="PF24476">
    <property type="entry name" value="DUF7580"/>
    <property type="match status" value="1"/>
</dbReference>
<dbReference type="InterPro" id="IPR011009">
    <property type="entry name" value="Kinase-like_dom_sf"/>
</dbReference>
<dbReference type="EMBL" id="PDLM01000015">
    <property type="protein sequence ID" value="RDW60751.1"/>
    <property type="molecule type" value="Genomic_DNA"/>
</dbReference>
<dbReference type="Proteomes" id="UP000256645">
    <property type="component" value="Unassembled WGS sequence"/>
</dbReference>
<dbReference type="PANTHER" id="PTHR37542:SF3">
    <property type="entry name" value="PRION-INHIBITION AND PROPAGATION HELO DOMAIN-CONTAINING PROTEIN"/>
    <property type="match status" value="1"/>
</dbReference>
<protein>
    <recommendedName>
        <fullName evidence="1">Protein kinase domain-containing protein</fullName>
    </recommendedName>
</protein>
<dbReference type="Pfam" id="PF00069">
    <property type="entry name" value="Pkinase"/>
    <property type="match status" value="1"/>
</dbReference>
<accession>A0A3D8QGA8</accession>
<reference evidence="2 3" key="1">
    <citation type="journal article" date="2018" name="IMA Fungus">
        <title>IMA Genome-F 9: Draft genome sequence of Annulohypoxylon stygium, Aspergillus mulundensis, Berkeleyomyces basicola (syn. Thielaviopsis basicola), Ceratocystis smalleyi, two Cercospora beticola strains, Coleophoma cylindrospora, Fusarium fracticaudum, Phialophora cf. hyalina, and Morchella septimelata.</title>
        <authorList>
            <person name="Wingfield B.D."/>
            <person name="Bills G.F."/>
            <person name="Dong Y."/>
            <person name="Huang W."/>
            <person name="Nel W.J."/>
            <person name="Swalarsk-Parry B.S."/>
            <person name="Vaghefi N."/>
            <person name="Wilken P.M."/>
            <person name="An Z."/>
            <person name="de Beer Z.W."/>
            <person name="De Vos L."/>
            <person name="Chen L."/>
            <person name="Duong T.A."/>
            <person name="Gao Y."/>
            <person name="Hammerbacher A."/>
            <person name="Kikkert J.R."/>
            <person name="Li Y."/>
            <person name="Li H."/>
            <person name="Li K."/>
            <person name="Li Q."/>
            <person name="Liu X."/>
            <person name="Ma X."/>
            <person name="Naidoo K."/>
            <person name="Pethybridge S.J."/>
            <person name="Sun J."/>
            <person name="Steenkamp E.T."/>
            <person name="van der Nest M.A."/>
            <person name="van Wyk S."/>
            <person name="Wingfield M.J."/>
            <person name="Xiong C."/>
            <person name="Yue Q."/>
            <person name="Zhang X."/>
        </authorList>
    </citation>
    <scope>NUCLEOTIDE SEQUENCE [LARGE SCALE GENOMIC DNA]</scope>
    <source>
        <strain evidence="2 3">BP6252</strain>
    </source>
</reference>
<dbReference type="OrthoDB" id="4062651at2759"/>
<evidence type="ECO:0000313" key="3">
    <source>
        <dbReference type="Proteomes" id="UP000256645"/>
    </source>
</evidence>
<dbReference type="InterPro" id="IPR056002">
    <property type="entry name" value="DUF7580"/>
</dbReference>
<evidence type="ECO:0000313" key="2">
    <source>
        <dbReference type="EMBL" id="RDW60751.1"/>
    </source>
</evidence>
<sequence>MDPQEQFVTQTLSIRYIDKTILTQLLRSLFGNNFRVKQTREEEVTLTVPQRLTEAYSPFTLHGIITNSHTETMQSLKEQILLERRENYDGKIFVPNLSLDRLMTTDCVRRVLQECDKINAHDRSAVEQCINDGNFKVFAILLIIGEVDKLLEFVKNDQFQDSPSNLDHKLPLDLGVLKRILPPATAIQFHTAQWEYASPVFPRHTLPRHLDNKTVLPILSERHISEGAFANVYEVILHDSHRKFGQGPGWKCVRKEFLVTVDQSTARSNFELELRNLSIIGQIKHPCIIDILGAYTYLDKHNLMFPLKGGTLETLLKLERPVCFKENSNFMASLANLSSALQELHEYFAERINLSLIGCHHDIKPTNIFVEDQKFILADFGLSYFKDISQSSKSLHKTGFATYLAPECEALHLPNIQKGKAGRKSDIWSFGCIILEVLTYMTFDEKRLNTFRESRQWDAPNWTFESFHCGNKPNPAVDHFLDELLRTPTTPKTIMVNLIRNMLSMDPNQRPSAREVTKTLQCITFHESLRLVDELWASLGTQTPSQTGRTIIHIQTARYECWKEMCGILDGAHISGDQEMPLTVSNFQSILDVIKELRDALDDCKDFFRHEEDGRIFIPLHHINNRLVALLPSGSYDKYQTSLVQRMIVDTEEIRYLEGVRDAFAGDSLSPRVGRLANVKLMSELTAKVWKKASDEQDLSFDVKHVEIKTKQGLFNHGVVQTPEGAQRKVIIEWLHFGASIVPETEGIERAKRVEGIAKCLNSIDSATGLQALHCSGFFLDDKQPRFGLLFDVPSVRSLHKSNVHESMKAVSLAEFLKTSSKDQRPPLGDRFRLAFILARSIAEFHKVGWLHKNLSSYNVLFFYAPPSSVTIGHPYLVGFSHSRLGDRTQFTEGPLEGDRDYQDYQHPEYLANKQRYRMEFDYYSLGIILMEIAAWKHISKLTNDDVWKTKTPANFSAGLIKEVKEDLRVRFRHTMGDCYCDAMERCMTGDFGISKDGTHNTPPVGGQAALHQSFSEQVVDQLAACAA</sequence>
<name>A0A3D8QGA8_9HELO</name>
<dbReference type="GO" id="GO:0004672">
    <property type="term" value="F:protein kinase activity"/>
    <property type="evidence" value="ECO:0007669"/>
    <property type="project" value="InterPro"/>
</dbReference>
<dbReference type="GO" id="GO:0005524">
    <property type="term" value="F:ATP binding"/>
    <property type="evidence" value="ECO:0007669"/>
    <property type="project" value="InterPro"/>
</dbReference>
<keyword evidence="3" id="KW-1185">Reference proteome</keyword>
<dbReference type="InterPro" id="IPR000719">
    <property type="entry name" value="Prot_kinase_dom"/>
</dbReference>
<dbReference type="PROSITE" id="PS50011">
    <property type="entry name" value="PROTEIN_KINASE_DOM"/>
    <property type="match status" value="2"/>
</dbReference>
<gene>
    <name evidence="2" type="ORF">BP6252_12134</name>
</gene>